<dbReference type="CDD" id="cd12148">
    <property type="entry name" value="fungal_TF_MHR"/>
    <property type="match status" value="1"/>
</dbReference>
<dbReference type="Pfam" id="PF01591">
    <property type="entry name" value="6PF2K"/>
    <property type="match status" value="1"/>
</dbReference>
<gene>
    <name evidence="8" type="ORF">GQX73_g3675</name>
</gene>
<evidence type="ECO:0000256" key="3">
    <source>
        <dbReference type="ARBA" id="ARBA00023242"/>
    </source>
</evidence>
<accession>A0A7C8J394</accession>
<dbReference type="GO" id="GO:0006003">
    <property type="term" value="P:fructose 2,6-bisphosphate metabolic process"/>
    <property type="evidence" value="ECO:0007669"/>
    <property type="project" value="InterPro"/>
</dbReference>
<dbReference type="PRINTS" id="PR00991">
    <property type="entry name" value="6PFRUCTKNASE"/>
</dbReference>
<evidence type="ECO:0000256" key="1">
    <source>
        <dbReference type="ARBA" id="ARBA00022741"/>
    </source>
</evidence>
<dbReference type="EMBL" id="WUBL01000030">
    <property type="protein sequence ID" value="KAF2969859.1"/>
    <property type="molecule type" value="Genomic_DNA"/>
</dbReference>
<dbReference type="GO" id="GO:0008270">
    <property type="term" value="F:zinc ion binding"/>
    <property type="evidence" value="ECO:0007669"/>
    <property type="project" value="InterPro"/>
</dbReference>
<evidence type="ECO:0000256" key="5">
    <source>
        <dbReference type="PIRSR" id="PIRSR613078-2"/>
    </source>
</evidence>
<dbReference type="Gene3D" id="3.40.50.300">
    <property type="entry name" value="P-loop containing nucleotide triphosphate hydrolases"/>
    <property type="match status" value="1"/>
</dbReference>
<feature type="active site" description="Proton donor/acceptor" evidence="4">
    <location>
        <position position="603"/>
    </location>
</feature>
<comment type="caution">
    <text evidence="8">The sequence shown here is derived from an EMBL/GenBank/DDBJ whole genome shotgun (WGS) entry which is preliminary data.</text>
</comment>
<dbReference type="SMART" id="SM00855">
    <property type="entry name" value="PGAM"/>
    <property type="match status" value="1"/>
</dbReference>
<keyword evidence="9" id="KW-1185">Reference proteome</keyword>
<sequence>MMSRPLESMLETMTPRPKTASGPLVAQPALPLAGSVSTIGTISTISTISSTTTLLRAPTTTTIKAEFRIARRQSRLSTLAIVAMTNRRLVATSNVNPSTIPRSLPTQSQPQVAGNPETGPVKSKDGGPSPPTPTSLNGGSVTTSQFPLLDLNIMPPPALPPTTDGPSAHPSSLAIALRAIDNSSNNATLPVRRPSSTEDSPYTKSLSSTAPGSPRIPPIRQNSGSATPRVRPHATTLSIPGMTRSLVSPDGRIADRDVAAKLVIVMVGLPARGKSYITKKLRRYLAWQQHNTKIFNVGNRRRIKANLLSPTKVTTENPMDAPREAATVLLNGVQSTSDNNQMPPSQENGGYADHSAKFFDPKNSEAFKLREAMAIDTLDELLDYLLCGGGSIGILDATNSTIERRQHVFDHIKAREPKLGILFIESVCKNPELLEANMRLKLSGPDYKDKDPVKSLADFKERVKAYESAYVPLGDYEEDHGMQYIKMIDVGKKLTHFGLEGFLSTGIATYLSSFNLSPRQIWITRHGQSEDNRHGKIGGNSEIAQSSFPPHPGDESPPYPEINEELDKNTCVWTSMLTRSIQTAQYFEADEDYDVKNWEMLNELNAGKFEGLTYEEIAHHHTDEYTKRQMDKLHYVYPGVGGEGYLQVISRLRDMVREIERIKDHLVIIGHRSVCRVLMAYFMDLTRDDIADLDMPLGVAYVIEPKPYGIEYLDDLKRKSTASQDDDAGPSKRRSELVTETTCIDDDISNEIKIGHGDDEPGILSESDIRNLLASKPSRFVTDVNGFLGPTSTWSYTHQVTTLIKNHLKNPGLVKVSLNPEGQASVLEWPSTGAISPLRLSALPSLDFALYLTNTVKFHLGQLYHLFHEETFIAGVHNFYERGPYTEPLPDDRLGYVHFLLIMAFGHALLSGYVGRRPAGSELVSRAVELMPDAFALNQNPVLAAEVLCCLALYLQSIDHKNSAFLYVGQAMRLALSQGLHRELIGNNRRFSSLMGTPNSIRDEDITVPLPDLGQNDSSAKAMGLQVALARLNAQILSTVYGNDTQLRENYLRNTREVLKSMTDLGSDMKETFGMQFDDDRPISRVSATLNLYYHQCVVLSARPLLLYLLRQLLGDPISESNDYLEITEPINALLRTAQNSATRSLRILMALQSQHLLESFLPFDLESTFSSAFVLSLMAALPTCPLEDTADVDAGFYLLNHMIAKGNVIAEFRREDLEQLINLLHLLEAEISQQGPLATMAVPVSNAAHYDQTLPTQLGDVGTFNDLYSDQMLSLAGLLELDPAFDHVDEQWLCS</sequence>
<dbReference type="GO" id="GO:0005524">
    <property type="term" value="F:ATP binding"/>
    <property type="evidence" value="ECO:0007669"/>
    <property type="project" value="UniProtKB-KW"/>
</dbReference>
<dbReference type="InterPro" id="IPR003094">
    <property type="entry name" value="6Pfruct_kin"/>
</dbReference>
<feature type="compositionally biased region" description="Polar residues" evidence="6">
    <location>
        <begin position="93"/>
        <end position="112"/>
    </location>
</feature>
<evidence type="ECO:0000259" key="7">
    <source>
        <dbReference type="SMART" id="SM00906"/>
    </source>
</evidence>
<dbReference type="GO" id="GO:0006351">
    <property type="term" value="P:DNA-templated transcription"/>
    <property type="evidence" value="ECO:0007669"/>
    <property type="project" value="InterPro"/>
</dbReference>
<dbReference type="SUPFAM" id="SSF52540">
    <property type="entry name" value="P-loop containing nucleoside triphosphate hydrolases"/>
    <property type="match status" value="1"/>
</dbReference>
<reference evidence="8 9" key="1">
    <citation type="submission" date="2019-12" db="EMBL/GenBank/DDBJ databases">
        <title>Draft genome sequence of the ascomycete Xylaria multiplex DSM 110363.</title>
        <authorList>
            <person name="Buettner E."/>
            <person name="Kellner H."/>
        </authorList>
    </citation>
    <scope>NUCLEOTIDE SEQUENCE [LARGE SCALE GENOMIC DNA]</scope>
    <source>
        <strain evidence="8 9">DSM 110363</strain>
    </source>
</reference>
<dbReference type="GO" id="GO:0006000">
    <property type="term" value="P:fructose metabolic process"/>
    <property type="evidence" value="ECO:0007669"/>
    <property type="project" value="InterPro"/>
</dbReference>
<dbReference type="InterPro" id="IPR013078">
    <property type="entry name" value="His_Pase_superF_clade-1"/>
</dbReference>
<dbReference type="Gene3D" id="3.40.50.1240">
    <property type="entry name" value="Phosphoglycerate mutase-like"/>
    <property type="match status" value="1"/>
</dbReference>
<dbReference type="SUPFAM" id="SSF53254">
    <property type="entry name" value="Phosphoglycerate mutase-like"/>
    <property type="match status" value="1"/>
</dbReference>
<feature type="binding site" evidence="5">
    <location>
        <position position="579"/>
    </location>
    <ligand>
        <name>substrate</name>
    </ligand>
</feature>
<dbReference type="GO" id="GO:0003873">
    <property type="term" value="F:6-phosphofructo-2-kinase activity"/>
    <property type="evidence" value="ECO:0007669"/>
    <property type="project" value="InterPro"/>
</dbReference>
<dbReference type="OrthoDB" id="267323at2759"/>
<feature type="region of interest" description="Disordered" evidence="6">
    <location>
        <begin position="1"/>
        <end position="23"/>
    </location>
</feature>
<dbReference type="CDD" id="cd07067">
    <property type="entry name" value="HP_PGM_like"/>
    <property type="match status" value="1"/>
</dbReference>
<feature type="binding site" evidence="5">
    <location>
        <begin position="525"/>
        <end position="532"/>
    </location>
    <ligand>
        <name>substrate</name>
    </ligand>
</feature>
<dbReference type="Pfam" id="PF00300">
    <property type="entry name" value="His_Phos_1"/>
    <property type="match status" value="1"/>
</dbReference>
<evidence type="ECO:0000256" key="2">
    <source>
        <dbReference type="ARBA" id="ARBA00022840"/>
    </source>
</evidence>
<dbReference type="InterPro" id="IPR013079">
    <property type="entry name" value="6Phosfructo_kin"/>
</dbReference>
<dbReference type="Proteomes" id="UP000481858">
    <property type="component" value="Unassembled WGS sequence"/>
</dbReference>
<feature type="compositionally biased region" description="Polar residues" evidence="6">
    <location>
        <begin position="134"/>
        <end position="146"/>
    </location>
</feature>
<evidence type="ECO:0000256" key="4">
    <source>
        <dbReference type="PIRSR" id="PIRSR613078-1"/>
    </source>
</evidence>
<dbReference type="GO" id="GO:0003677">
    <property type="term" value="F:DNA binding"/>
    <property type="evidence" value="ECO:0007669"/>
    <property type="project" value="InterPro"/>
</dbReference>
<evidence type="ECO:0000313" key="8">
    <source>
        <dbReference type="EMBL" id="KAF2969859.1"/>
    </source>
</evidence>
<keyword evidence="1" id="KW-0547">Nucleotide-binding</keyword>
<name>A0A7C8J394_9PEZI</name>
<dbReference type="InterPro" id="IPR027417">
    <property type="entry name" value="P-loop_NTPase"/>
</dbReference>
<keyword evidence="2" id="KW-0067">ATP-binding</keyword>
<evidence type="ECO:0000256" key="6">
    <source>
        <dbReference type="SAM" id="MobiDB-lite"/>
    </source>
</evidence>
<dbReference type="InterPro" id="IPR001345">
    <property type="entry name" value="PG/BPGM_mutase_AS"/>
</dbReference>
<dbReference type="SMART" id="SM00906">
    <property type="entry name" value="Fungal_trans"/>
    <property type="match status" value="1"/>
</dbReference>
<dbReference type="InterPro" id="IPR007219">
    <property type="entry name" value="XnlR_reg_dom"/>
</dbReference>
<dbReference type="PANTHER" id="PTHR10606:SF32">
    <property type="entry name" value="6-PHOSPHOFRUCTO-2-KINASE 1"/>
    <property type="match status" value="1"/>
</dbReference>
<feature type="domain" description="Xylanolytic transcriptional activator regulatory" evidence="7">
    <location>
        <begin position="964"/>
        <end position="1017"/>
    </location>
</feature>
<dbReference type="PANTHER" id="PTHR10606">
    <property type="entry name" value="6-PHOSPHOFRUCTO-2-KINASE/FRUCTOSE-2,6-BISPHOSPHATASE"/>
    <property type="match status" value="1"/>
</dbReference>
<organism evidence="8 9">
    <name type="scientific">Xylaria multiplex</name>
    <dbReference type="NCBI Taxonomy" id="323545"/>
    <lineage>
        <taxon>Eukaryota</taxon>
        <taxon>Fungi</taxon>
        <taxon>Dikarya</taxon>
        <taxon>Ascomycota</taxon>
        <taxon>Pezizomycotina</taxon>
        <taxon>Sordariomycetes</taxon>
        <taxon>Xylariomycetidae</taxon>
        <taxon>Xylariales</taxon>
        <taxon>Xylariaceae</taxon>
        <taxon>Xylaria</taxon>
    </lineage>
</organism>
<evidence type="ECO:0000313" key="9">
    <source>
        <dbReference type="Proteomes" id="UP000481858"/>
    </source>
</evidence>
<feature type="region of interest" description="Disordered" evidence="6">
    <location>
        <begin position="93"/>
        <end position="170"/>
    </location>
</feature>
<feature type="compositionally biased region" description="Polar residues" evidence="6">
    <location>
        <begin position="197"/>
        <end position="211"/>
    </location>
</feature>
<proteinExistence type="predicted"/>
<dbReference type="InterPro" id="IPR029033">
    <property type="entry name" value="His_PPase_superfam"/>
</dbReference>
<dbReference type="InParanoid" id="A0A7C8J394"/>
<feature type="region of interest" description="Disordered" evidence="6">
    <location>
        <begin position="185"/>
        <end position="234"/>
    </location>
</feature>
<feature type="region of interest" description="Disordered" evidence="6">
    <location>
        <begin position="528"/>
        <end position="557"/>
    </location>
</feature>
<protein>
    <recommendedName>
        <fullName evidence="7">Xylanolytic transcriptional activator regulatory domain-containing protein</fullName>
    </recommendedName>
</protein>
<dbReference type="GO" id="GO:0005829">
    <property type="term" value="C:cytosol"/>
    <property type="evidence" value="ECO:0007669"/>
    <property type="project" value="TreeGrafter"/>
</dbReference>
<keyword evidence="3" id="KW-0539">Nucleus</keyword>
<dbReference type="PROSITE" id="PS00175">
    <property type="entry name" value="PG_MUTASE"/>
    <property type="match status" value="1"/>
</dbReference>
<feature type="active site" description="Tele-phosphohistidine intermediate" evidence="4">
    <location>
        <position position="526"/>
    </location>
</feature>